<dbReference type="PANTHER" id="PTHR42784:SF1">
    <property type="entry name" value="PYRANOSE 2-OXIDASE"/>
    <property type="match status" value="1"/>
</dbReference>
<keyword evidence="9" id="KW-1185">Reference proteome</keyword>
<dbReference type="InterPro" id="IPR000172">
    <property type="entry name" value="GMC_OxRdtase_N"/>
</dbReference>
<evidence type="ECO:0000256" key="2">
    <source>
        <dbReference type="ARBA" id="ARBA00010790"/>
    </source>
</evidence>
<gene>
    <name evidence="8" type="ORF">J7I43_06095</name>
</gene>
<accession>A0ABS3YAV1</accession>
<dbReference type="Gene3D" id="3.50.50.60">
    <property type="entry name" value="FAD/NAD(P)-binding domain"/>
    <property type="match status" value="2"/>
</dbReference>
<evidence type="ECO:0000256" key="4">
    <source>
        <dbReference type="ARBA" id="ARBA00022827"/>
    </source>
</evidence>
<evidence type="ECO:0000256" key="5">
    <source>
        <dbReference type="ARBA" id="ARBA00023002"/>
    </source>
</evidence>
<feature type="domain" description="Glucose-methanol-choline oxidoreductase C-terminal" evidence="7">
    <location>
        <begin position="424"/>
        <end position="546"/>
    </location>
</feature>
<evidence type="ECO:0000256" key="3">
    <source>
        <dbReference type="ARBA" id="ARBA00022630"/>
    </source>
</evidence>
<keyword evidence="4" id="KW-0274">FAD</keyword>
<evidence type="ECO:0000259" key="7">
    <source>
        <dbReference type="Pfam" id="PF05199"/>
    </source>
</evidence>
<organism evidence="8 9">
    <name type="scientific">Chitinophaga chungangae</name>
    <dbReference type="NCBI Taxonomy" id="2821488"/>
    <lineage>
        <taxon>Bacteria</taxon>
        <taxon>Pseudomonadati</taxon>
        <taxon>Bacteroidota</taxon>
        <taxon>Chitinophagia</taxon>
        <taxon>Chitinophagales</taxon>
        <taxon>Chitinophagaceae</taxon>
        <taxon>Chitinophaga</taxon>
    </lineage>
</organism>
<evidence type="ECO:0000259" key="6">
    <source>
        <dbReference type="Pfam" id="PF00732"/>
    </source>
</evidence>
<dbReference type="SUPFAM" id="SSF51905">
    <property type="entry name" value="FAD/NAD(P)-binding domain"/>
    <property type="match status" value="1"/>
</dbReference>
<evidence type="ECO:0000313" key="8">
    <source>
        <dbReference type="EMBL" id="MBO9151771.1"/>
    </source>
</evidence>
<name>A0ABS3YAV1_9BACT</name>
<evidence type="ECO:0000313" key="9">
    <source>
        <dbReference type="Proteomes" id="UP000679126"/>
    </source>
</evidence>
<comment type="similarity">
    <text evidence="2">Belongs to the GMC oxidoreductase family.</text>
</comment>
<dbReference type="Pfam" id="PF05199">
    <property type="entry name" value="GMC_oxred_C"/>
    <property type="match status" value="1"/>
</dbReference>
<dbReference type="RefSeq" id="WP_209144291.1">
    <property type="nucleotide sequence ID" value="NZ_JAGHKP010000001.1"/>
</dbReference>
<dbReference type="InterPro" id="IPR051473">
    <property type="entry name" value="P2Ox-like"/>
</dbReference>
<reference evidence="9" key="1">
    <citation type="submission" date="2021-03" db="EMBL/GenBank/DDBJ databases">
        <title>Assistant Professor.</title>
        <authorList>
            <person name="Huq M.A."/>
        </authorList>
    </citation>
    <scope>NUCLEOTIDE SEQUENCE [LARGE SCALE GENOMIC DNA]</scope>
    <source>
        <strain evidence="9">MAH-28</strain>
    </source>
</reference>
<dbReference type="PANTHER" id="PTHR42784">
    <property type="entry name" value="PYRANOSE 2-OXIDASE"/>
    <property type="match status" value="1"/>
</dbReference>
<dbReference type="InterPro" id="IPR036188">
    <property type="entry name" value="FAD/NAD-bd_sf"/>
</dbReference>
<sequence length="563" mass="62245">MRNIYDAIVIGSGISGGWAAKELCEKGLKTLVLERGGPVEHVKDYTTATTPLWELPRHGAATLEARRESPIQSTIYAWEDASRRFFVSDKEHPYIQAKPFGWIRGYQTGGRSLVWGRQSYRFGDLDFEANAKDGVGVDWPLRYKDLAPWYSYAERFAGISGAAEGIPHLPDGEFLPAMEMNCVEKEVKRRLEEAYHGERKFIMGRVANLTKAVHGRGPCQYRNRCHLGCPFGGYFSSNSATLPAAAATGNLTLRPHSVATEILYDKDKRRATGVRITDAQTLQSEEFHAKIIFVNASTIATAALLLASTSEVFPQGMGNGSGQLGRNLINHHVGAGASGTFEGMKDVYYYGKRANGPYIPRFRNIGGTSRRSDYLRGFAYQCSAERGNFRRDHDALGIGAGLKEALSEPGDWTMSLGGFGEVLPYEENRIGLHPSLKDKWGQPLVVIDCEIKQNEKNMRADMIASAAEMLEKTGFKNIRTFDRANDPQARVLSVHEMGTARMGRDPRTSVLNAHNQLHEVPNVFVTDGACMTSSACQNPSLTYMALTARACAFAVDELKKRNL</sequence>
<feature type="domain" description="Glucose-methanol-choline oxidoreductase N-terminal" evidence="6">
    <location>
        <begin position="102"/>
        <end position="332"/>
    </location>
</feature>
<dbReference type="InterPro" id="IPR007867">
    <property type="entry name" value="GMC_OxRtase_C"/>
</dbReference>
<keyword evidence="5" id="KW-0560">Oxidoreductase</keyword>
<dbReference type="Pfam" id="PF00732">
    <property type="entry name" value="GMC_oxred_N"/>
    <property type="match status" value="1"/>
</dbReference>
<keyword evidence="3" id="KW-0285">Flavoprotein</keyword>
<dbReference type="EMBL" id="JAGHKP010000001">
    <property type="protein sequence ID" value="MBO9151771.1"/>
    <property type="molecule type" value="Genomic_DNA"/>
</dbReference>
<comment type="cofactor">
    <cofactor evidence="1">
        <name>FAD</name>
        <dbReference type="ChEBI" id="CHEBI:57692"/>
    </cofactor>
</comment>
<protein>
    <submittedName>
        <fullName evidence="8">GMC family oxidoreductase</fullName>
    </submittedName>
</protein>
<comment type="caution">
    <text evidence="8">The sequence shown here is derived from an EMBL/GenBank/DDBJ whole genome shotgun (WGS) entry which is preliminary data.</text>
</comment>
<dbReference type="Proteomes" id="UP000679126">
    <property type="component" value="Unassembled WGS sequence"/>
</dbReference>
<dbReference type="SUPFAM" id="SSF54373">
    <property type="entry name" value="FAD-linked reductases, C-terminal domain"/>
    <property type="match status" value="1"/>
</dbReference>
<evidence type="ECO:0000256" key="1">
    <source>
        <dbReference type="ARBA" id="ARBA00001974"/>
    </source>
</evidence>
<proteinExistence type="inferred from homology"/>